<protein>
    <submittedName>
        <fullName evidence="1">Uncharacterized protein</fullName>
    </submittedName>
</protein>
<organism evidence="1 2">
    <name type="scientific">Campylobacter hyointestinalis subsp. hyointestinalis</name>
    <dbReference type="NCBI Taxonomy" id="91352"/>
    <lineage>
        <taxon>Bacteria</taxon>
        <taxon>Pseudomonadati</taxon>
        <taxon>Campylobacterota</taxon>
        <taxon>Epsilonproteobacteria</taxon>
        <taxon>Campylobacterales</taxon>
        <taxon>Campylobacteraceae</taxon>
        <taxon>Campylobacter</taxon>
    </lineage>
</organism>
<dbReference type="AlphaFoldDB" id="A0A9W5F056"/>
<gene>
    <name evidence="1" type="ORF">ERS739223_01984</name>
</gene>
<name>A0A9W5F056_CAMHY</name>
<sequence>MDYYDRLARDYDRYEEMCDRQADEAMRKVKNKLSAVVKEYGTYFANDDIKTLIKLLGYKDENDKARSDVGNLIYELEGLKDEVSEHYSTPHLFLIDMLEEC</sequence>
<dbReference type="RefSeq" id="WP_059425780.1">
    <property type="nucleotide sequence ID" value="NZ_FAVC01000011.1"/>
</dbReference>
<dbReference type="Proteomes" id="UP000052245">
    <property type="component" value="Unassembled WGS sequence"/>
</dbReference>
<evidence type="ECO:0000313" key="2">
    <source>
        <dbReference type="Proteomes" id="UP000052245"/>
    </source>
</evidence>
<dbReference type="EMBL" id="FAVC01000011">
    <property type="protein sequence ID" value="CUU92487.1"/>
    <property type="molecule type" value="Genomic_DNA"/>
</dbReference>
<accession>A0A9W5F056</accession>
<evidence type="ECO:0000313" key="1">
    <source>
        <dbReference type="EMBL" id="CUU92487.1"/>
    </source>
</evidence>
<comment type="caution">
    <text evidence="1">The sequence shown here is derived from an EMBL/GenBank/DDBJ whole genome shotgun (WGS) entry which is preliminary data.</text>
</comment>
<proteinExistence type="predicted"/>
<reference evidence="1 2" key="1">
    <citation type="submission" date="2015-11" db="EMBL/GenBank/DDBJ databases">
        <authorList>
            <consortium name="Pathogen Informatics"/>
        </authorList>
    </citation>
    <scope>NUCLEOTIDE SEQUENCE [LARGE SCALE GENOMIC DNA]</scope>
    <source>
        <strain evidence="1 2">007A-0283</strain>
    </source>
</reference>